<reference evidence="5" key="1">
    <citation type="journal article" date="2021" name="Proc. Natl. Acad. Sci. U.S.A.">
        <title>Three genomes in the algal genus Volvox reveal the fate of a haploid sex-determining region after a transition to homothallism.</title>
        <authorList>
            <person name="Yamamoto K."/>
            <person name="Hamaji T."/>
            <person name="Kawai-Toyooka H."/>
            <person name="Matsuzaki R."/>
            <person name="Takahashi F."/>
            <person name="Nishimura Y."/>
            <person name="Kawachi M."/>
            <person name="Noguchi H."/>
            <person name="Minakuchi Y."/>
            <person name="Umen J.G."/>
            <person name="Toyoda A."/>
            <person name="Nozaki H."/>
        </authorList>
    </citation>
    <scope>NUCLEOTIDE SEQUENCE</scope>
    <source>
        <strain evidence="5">NIES-3780</strain>
    </source>
</reference>
<comment type="caution">
    <text evidence="5">The sequence shown here is derived from an EMBL/GenBank/DDBJ whole genome shotgun (WGS) entry which is preliminary data.</text>
</comment>
<keyword evidence="2" id="KW-0378">Hydrolase</keyword>
<feature type="domain" description="PDEase" evidence="4">
    <location>
        <begin position="1"/>
        <end position="191"/>
    </location>
</feature>
<evidence type="ECO:0000313" key="6">
    <source>
        <dbReference type="Proteomes" id="UP000747399"/>
    </source>
</evidence>
<dbReference type="SUPFAM" id="SSF109604">
    <property type="entry name" value="HD-domain/PDEase-like"/>
    <property type="match status" value="1"/>
</dbReference>
<dbReference type="EMBL" id="BNCO01000082">
    <property type="protein sequence ID" value="GIL66224.1"/>
    <property type="molecule type" value="Genomic_DNA"/>
</dbReference>
<evidence type="ECO:0000256" key="2">
    <source>
        <dbReference type="ARBA" id="ARBA00022801"/>
    </source>
</evidence>
<dbReference type="GO" id="GO:0004114">
    <property type="term" value="F:3',5'-cyclic-nucleotide phosphodiesterase activity"/>
    <property type="evidence" value="ECO:0007669"/>
    <property type="project" value="InterPro"/>
</dbReference>
<organism evidence="5 6">
    <name type="scientific">Volvox africanus</name>
    <dbReference type="NCBI Taxonomy" id="51714"/>
    <lineage>
        <taxon>Eukaryota</taxon>
        <taxon>Viridiplantae</taxon>
        <taxon>Chlorophyta</taxon>
        <taxon>core chlorophytes</taxon>
        <taxon>Chlorophyceae</taxon>
        <taxon>CS clade</taxon>
        <taxon>Chlamydomonadales</taxon>
        <taxon>Volvocaceae</taxon>
        <taxon>Volvox</taxon>
    </lineage>
</organism>
<feature type="compositionally biased region" description="Polar residues" evidence="3">
    <location>
        <begin position="232"/>
        <end position="242"/>
    </location>
</feature>
<evidence type="ECO:0000313" key="5">
    <source>
        <dbReference type="EMBL" id="GIL66224.1"/>
    </source>
</evidence>
<dbReference type="Pfam" id="PF00233">
    <property type="entry name" value="PDEase_I"/>
    <property type="match status" value="1"/>
</dbReference>
<evidence type="ECO:0000259" key="4">
    <source>
        <dbReference type="PROSITE" id="PS51845"/>
    </source>
</evidence>
<name>A0A8J4BNX9_9CHLO</name>
<dbReference type="GO" id="GO:0046872">
    <property type="term" value="F:metal ion binding"/>
    <property type="evidence" value="ECO:0007669"/>
    <property type="project" value="UniProtKB-KW"/>
</dbReference>
<proteinExistence type="predicted"/>
<dbReference type="PROSITE" id="PS51845">
    <property type="entry name" value="PDEASE_I_2"/>
    <property type="match status" value="1"/>
</dbReference>
<dbReference type="Gene3D" id="1.10.1300.10">
    <property type="entry name" value="3'5'-cyclic nucleotide phosphodiesterase, catalytic domain"/>
    <property type="match status" value="1"/>
</dbReference>
<dbReference type="PANTHER" id="PTHR11347">
    <property type="entry name" value="CYCLIC NUCLEOTIDE PHOSPHODIESTERASE"/>
    <property type="match status" value="1"/>
</dbReference>
<gene>
    <name evidence="5" type="ORF">Vafri_19831</name>
</gene>
<keyword evidence="1" id="KW-0479">Metal-binding</keyword>
<feature type="region of interest" description="Disordered" evidence="3">
    <location>
        <begin position="1"/>
        <end position="42"/>
    </location>
</feature>
<dbReference type="InterPro" id="IPR036971">
    <property type="entry name" value="PDEase_catalytic_dom_sf"/>
</dbReference>
<feature type="region of interest" description="Disordered" evidence="3">
    <location>
        <begin position="194"/>
        <end position="256"/>
    </location>
</feature>
<feature type="compositionally biased region" description="Basic residues" evidence="3">
    <location>
        <begin position="1"/>
        <end position="10"/>
    </location>
</feature>
<feature type="compositionally biased region" description="Low complexity" evidence="3">
    <location>
        <begin position="213"/>
        <end position="225"/>
    </location>
</feature>
<feature type="non-terminal residue" evidence="5">
    <location>
        <position position="1"/>
    </location>
</feature>
<feature type="compositionally biased region" description="Low complexity" evidence="3">
    <location>
        <begin position="243"/>
        <end position="256"/>
    </location>
</feature>
<evidence type="ECO:0000256" key="1">
    <source>
        <dbReference type="ARBA" id="ARBA00022723"/>
    </source>
</evidence>
<dbReference type="Proteomes" id="UP000747399">
    <property type="component" value="Unassembled WGS sequence"/>
</dbReference>
<evidence type="ECO:0000256" key="3">
    <source>
        <dbReference type="SAM" id="MobiDB-lite"/>
    </source>
</evidence>
<dbReference type="AlphaFoldDB" id="A0A8J4BNX9"/>
<accession>A0A8J4BNX9</accession>
<dbReference type="InterPro" id="IPR002073">
    <property type="entry name" value="PDEase_catalytic_dom"/>
</dbReference>
<feature type="compositionally biased region" description="Low complexity" evidence="3">
    <location>
        <begin position="11"/>
        <end position="36"/>
    </location>
</feature>
<keyword evidence="6" id="KW-1185">Reference proteome</keyword>
<sequence>GVPSGTRRRASSSGGPAGPAGTNGTTNSNGNGNGSPQTPATLDSVDAVSSTANTGGIATNSTAGQPIATAAILAAAPRPVDETERLLSLQLAVKCADVGNLGRELECYKRWVYVLEEEFFLQGDKERDLGLPISPLCDRTKQGVSKSQTGFFDFVALPLVHAMAAAFPGASPLFRDFLANYNYWKRADAVASRDSVNSTRHQAPSQAPPPPQQQQLSTTSLATASGKLAPSVQISPQASERQSPAPAGALSSPSTS</sequence>
<protein>
    <recommendedName>
        <fullName evidence="4">PDEase domain-containing protein</fullName>
    </recommendedName>
</protein>
<dbReference type="GO" id="GO:0007165">
    <property type="term" value="P:signal transduction"/>
    <property type="evidence" value="ECO:0007669"/>
    <property type="project" value="InterPro"/>
</dbReference>